<evidence type="ECO:0000259" key="2">
    <source>
        <dbReference type="Pfam" id="PF08279"/>
    </source>
</evidence>
<dbReference type="InterPro" id="IPR038475">
    <property type="entry name" value="RecG_C_sf"/>
</dbReference>
<feature type="domain" description="Helix-turn-helix type 11" evidence="2">
    <location>
        <begin position="408"/>
        <end position="449"/>
    </location>
</feature>
<organism evidence="3 4">
    <name type="scientific">Maribacter chungangensis</name>
    <dbReference type="NCBI Taxonomy" id="1069117"/>
    <lineage>
        <taxon>Bacteria</taxon>
        <taxon>Pseudomonadati</taxon>
        <taxon>Bacteroidota</taxon>
        <taxon>Flavobacteriia</taxon>
        <taxon>Flavobacteriales</taxon>
        <taxon>Flavobacteriaceae</taxon>
        <taxon>Maribacter</taxon>
    </lineage>
</organism>
<dbReference type="InterPro" id="IPR007421">
    <property type="entry name" value="Schlafen_AlbA_2_dom"/>
</dbReference>
<protein>
    <submittedName>
        <fullName evidence="3">RNA-binding domain-containing protein</fullName>
    </submittedName>
</protein>
<dbReference type="Proteomes" id="UP001597012">
    <property type="component" value="Unassembled WGS sequence"/>
</dbReference>
<evidence type="ECO:0000313" key="3">
    <source>
        <dbReference type="EMBL" id="MFD0796271.1"/>
    </source>
</evidence>
<dbReference type="PANTHER" id="PTHR30595">
    <property type="entry name" value="GLPR-RELATED TRANSCRIPTIONAL REPRESSOR"/>
    <property type="match status" value="1"/>
</dbReference>
<feature type="domain" description="Schlafen AlbA-2" evidence="1">
    <location>
        <begin position="14"/>
        <end position="125"/>
    </location>
</feature>
<proteinExistence type="predicted"/>
<dbReference type="InterPro" id="IPR011991">
    <property type="entry name" value="ArsR-like_HTH"/>
</dbReference>
<dbReference type="CDD" id="cd00090">
    <property type="entry name" value="HTH_ARSR"/>
    <property type="match status" value="1"/>
</dbReference>
<dbReference type="RefSeq" id="WP_379931981.1">
    <property type="nucleotide sequence ID" value="NZ_JBHTHY010000003.1"/>
</dbReference>
<accession>A0ABW3AYY7</accession>
<keyword evidence="4" id="KW-1185">Reference proteome</keyword>
<dbReference type="EMBL" id="JBHTHY010000003">
    <property type="protein sequence ID" value="MFD0796271.1"/>
    <property type="molecule type" value="Genomic_DNA"/>
</dbReference>
<evidence type="ECO:0000313" key="4">
    <source>
        <dbReference type="Proteomes" id="UP001597012"/>
    </source>
</evidence>
<name>A0ABW3AYY7_9FLAO</name>
<dbReference type="PANTHER" id="PTHR30595:SF6">
    <property type="entry name" value="SCHLAFEN ALBA-2 DOMAIN-CONTAINING PROTEIN"/>
    <property type="match status" value="1"/>
</dbReference>
<comment type="caution">
    <text evidence="3">The sequence shown here is derived from an EMBL/GenBank/DDBJ whole genome shotgun (WGS) entry which is preliminary data.</text>
</comment>
<dbReference type="Pfam" id="PF08279">
    <property type="entry name" value="HTH_11"/>
    <property type="match status" value="1"/>
</dbReference>
<dbReference type="InterPro" id="IPR036390">
    <property type="entry name" value="WH_DNA-bd_sf"/>
</dbReference>
<dbReference type="InterPro" id="IPR013196">
    <property type="entry name" value="HTH_11"/>
</dbReference>
<gene>
    <name evidence="3" type="ORF">ACFQZJ_02275</name>
</gene>
<dbReference type="InterPro" id="IPR036388">
    <property type="entry name" value="WH-like_DNA-bd_sf"/>
</dbReference>
<sequence>MTAERLQTILDQGEGVTVEFKTASIALNKDAFDSICGFLNRSGGHLILGVQNDGTINGVQEDKVQGIIDVIVTNANNPQKLNPPYYVSPEVITMNNKKIIVVYVPESSQVHATNGRIYDRNQDGDFNITNQPDQVSQLYLRKQNTYSENQVYPFVELSDFKDSLFEKVRNLVRNIESKHPWLAMTNEELLRSAGLYKKDMKTGQSGYTLAAVLLFGKDETIQSVVPHYKTDAIARKENIDRYDDRDDIRTNLFDSYDRLMAFTAKHLSKKFHLINTQRINVRDNLFREVIANMLVHREYTNAFPAKFIIEADQVRAENWNKPHGQGNIDPANFSPYPKNPIIAKLFKEIGWVDELGSGVRNTYKYTELYTPGAKPTFTEGDVFESIIPLSEKISEETSEKVSGKTSDKIIILLKEDKERTAKELSEIIGISDRAVEKQIAKLQKQGMLERVGSDKTGYWKVNETNE</sequence>
<dbReference type="InterPro" id="IPR038461">
    <property type="entry name" value="Schlafen_AlbA_2_dom_sf"/>
</dbReference>
<dbReference type="Gene3D" id="1.10.10.10">
    <property type="entry name" value="Winged helix-like DNA-binding domain superfamily/Winged helix DNA-binding domain"/>
    <property type="match status" value="1"/>
</dbReference>
<dbReference type="Pfam" id="PF04326">
    <property type="entry name" value="SLFN_AlbA_2"/>
    <property type="match status" value="1"/>
</dbReference>
<evidence type="ECO:0000259" key="1">
    <source>
        <dbReference type="Pfam" id="PF04326"/>
    </source>
</evidence>
<dbReference type="Gene3D" id="3.30.565.60">
    <property type="match status" value="1"/>
</dbReference>
<reference evidence="4" key="1">
    <citation type="journal article" date="2019" name="Int. J. Syst. Evol. Microbiol.">
        <title>The Global Catalogue of Microorganisms (GCM) 10K type strain sequencing project: providing services to taxonomists for standard genome sequencing and annotation.</title>
        <authorList>
            <consortium name="The Broad Institute Genomics Platform"/>
            <consortium name="The Broad Institute Genome Sequencing Center for Infectious Disease"/>
            <person name="Wu L."/>
            <person name="Ma J."/>
        </authorList>
    </citation>
    <scope>NUCLEOTIDE SEQUENCE [LARGE SCALE GENOMIC DNA]</scope>
    <source>
        <strain evidence="4">CCUG 61948</strain>
    </source>
</reference>
<dbReference type="Gene3D" id="3.30.950.30">
    <property type="entry name" value="Schlafen, AAA domain"/>
    <property type="match status" value="1"/>
</dbReference>
<dbReference type="SUPFAM" id="SSF46785">
    <property type="entry name" value="Winged helix' DNA-binding domain"/>
    <property type="match status" value="1"/>
</dbReference>